<proteinExistence type="predicted"/>
<dbReference type="OrthoDB" id="5323870at2759"/>
<feature type="region of interest" description="Disordered" evidence="1">
    <location>
        <begin position="571"/>
        <end position="598"/>
    </location>
</feature>
<evidence type="ECO:0000256" key="1">
    <source>
        <dbReference type="SAM" id="MobiDB-lite"/>
    </source>
</evidence>
<name>A0A6G1HWM2_9PEZI</name>
<dbReference type="Proteomes" id="UP000799640">
    <property type="component" value="Unassembled WGS sequence"/>
</dbReference>
<evidence type="ECO:0000313" key="3">
    <source>
        <dbReference type="Proteomes" id="UP000799640"/>
    </source>
</evidence>
<dbReference type="AlphaFoldDB" id="A0A6G1HWM2"/>
<reference evidence="2" key="1">
    <citation type="journal article" date="2020" name="Stud. Mycol.">
        <title>101 Dothideomycetes genomes: a test case for predicting lifestyles and emergence of pathogens.</title>
        <authorList>
            <person name="Haridas S."/>
            <person name="Albert R."/>
            <person name="Binder M."/>
            <person name="Bloem J."/>
            <person name="Labutti K."/>
            <person name="Salamov A."/>
            <person name="Andreopoulos B."/>
            <person name="Baker S."/>
            <person name="Barry K."/>
            <person name="Bills G."/>
            <person name="Bluhm B."/>
            <person name="Cannon C."/>
            <person name="Castanera R."/>
            <person name="Culley D."/>
            <person name="Daum C."/>
            <person name="Ezra D."/>
            <person name="Gonzalez J."/>
            <person name="Henrissat B."/>
            <person name="Kuo A."/>
            <person name="Liang C."/>
            <person name="Lipzen A."/>
            <person name="Lutzoni F."/>
            <person name="Magnuson J."/>
            <person name="Mondo S."/>
            <person name="Nolan M."/>
            <person name="Ohm R."/>
            <person name="Pangilinan J."/>
            <person name="Park H.-J."/>
            <person name="Ramirez L."/>
            <person name="Alfaro M."/>
            <person name="Sun H."/>
            <person name="Tritt A."/>
            <person name="Yoshinaga Y."/>
            <person name="Zwiers L.-H."/>
            <person name="Turgeon B."/>
            <person name="Goodwin S."/>
            <person name="Spatafora J."/>
            <person name="Crous P."/>
            <person name="Grigoriev I."/>
        </authorList>
    </citation>
    <scope>NUCLEOTIDE SEQUENCE</scope>
    <source>
        <strain evidence="2">CBS 262.69</strain>
    </source>
</reference>
<organism evidence="2 3">
    <name type="scientific">Trichodelitschia bisporula</name>
    <dbReference type="NCBI Taxonomy" id="703511"/>
    <lineage>
        <taxon>Eukaryota</taxon>
        <taxon>Fungi</taxon>
        <taxon>Dikarya</taxon>
        <taxon>Ascomycota</taxon>
        <taxon>Pezizomycotina</taxon>
        <taxon>Dothideomycetes</taxon>
        <taxon>Dothideomycetes incertae sedis</taxon>
        <taxon>Phaeotrichales</taxon>
        <taxon>Phaeotrichaceae</taxon>
        <taxon>Trichodelitschia</taxon>
    </lineage>
</organism>
<feature type="region of interest" description="Disordered" evidence="1">
    <location>
        <begin position="367"/>
        <end position="390"/>
    </location>
</feature>
<sequence length="598" mass="65188">MIGSHSIHFSRKDNATRICYDLPFRVHIARVYPLAAPDGTTLIVYGHDRGLSAVWKDGRRSTMRETADPTKTAPIVKAFHLFLDTEVVDLALPDVPPASFWNASSIPTIFSTNIIVAAACADANVRVFTLPLSPQDGEKTLRGVERETATIALSGQPTSVSVTWTPRTPDLLEDLSPDEEEHRPQSSKDFDLLVAAASTETVSYLSIAQIPLIGDTIRPGHHTPFQKRPLQYSPEISFSPAVYPAKQHTQLLVVNRGGSVAVYDPLLRPKDARVPRFDIDVAPLPEKGTWIAAFSAPIDTQKLPDLRFMQRKRILSAQWTSGGKSILALLSDGEWGVWDFDHAAPAGAQSNRRDAFALRGYVGSSGSIPSHDASAPKKPRGTRSSLAPMTPNTRRVKEEALFGGHADSTESSHARGGVTRYMAPSLSGSATDEGVLLWYEQAVYTIPSLQAFWTRAIKDSASRRSDAPGGSLYGPGLSRVEGTEPNGELITSVSALPHVGSESASVAARQDVLVTGEHRLLFVTNTMPRTAEQANAVFQRQLRQKAGQTERDQQLLARGELDLGGVDRMLDSYNMDEDDPFGTPVPRREGPKRVGFME</sequence>
<gene>
    <name evidence="2" type="ORF">EJ06DRAFT_557188</name>
</gene>
<dbReference type="EMBL" id="ML996696">
    <property type="protein sequence ID" value="KAF2400135.1"/>
    <property type="molecule type" value="Genomic_DNA"/>
</dbReference>
<accession>A0A6G1HWM2</accession>
<keyword evidence="3" id="KW-1185">Reference proteome</keyword>
<protein>
    <submittedName>
        <fullName evidence="2">Uncharacterized protein</fullName>
    </submittedName>
</protein>
<evidence type="ECO:0000313" key="2">
    <source>
        <dbReference type="EMBL" id="KAF2400135.1"/>
    </source>
</evidence>
<feature type="region of interest" description="Disordered" evidence="1">
    <location>
        <begin position="159"/>
        <end position="187"/>
    </location>
</feature>